<organism evidence="6 7">
    <name type="scientific">Kitasatospora saccharophila</name>
    <dbReference type="NCBI Taxonomy" id="407973"/>
    <lineage>
        <taxon>Bacteria</taxon>
        <taxon>Bacillati</taxon>
        <taxon>Actinomycetota</taxon>
        <taxon>Actinomycetes</taxon>
        <taxon>Kitasatosporales</taxon>
        <taxon>Streptomycetaceae</taxon>
        <taxon>Kitasatospora</taxon>
    </lineage>
</organism>
<feature type="signal peptide" evidence="4">
    <location>
        <begin position="1"/>
        <end position="24"/>
    </location>
</feature>
<keyword evidence="7" id="KW-1185">Reference proteome</keyword>
<sequence length="389" mass="39243">MRRPLALTAALLTALATAPAHAHAAPRWVHTCTAPARADTASCDALRVVGTAAADADTAGYGPAELRAAYGLPADGGEGATIAVVDAYDHPRAEADLDVYRRHFGLPACTTDNGCFRKTDQRGGTRLPRGNTAWAGETALDLAMVSAIAPRARILLVEADSAAVGNLGAAVNTAVALGAQYVSISWGTTENANAAAYDSRYFDHPGTVIAAASGDSGYGVNFPASSPHVVAVGGTTLRPDGSARGWDETAWTPGTDQGAGSGCSGRLPKPAWQDDPGCDHRTVADVAAVADPATGVAVYQTYGGNGWYTYGGTSAAAPVIAATYALAGPPPPGSDPASFPYRHPAALHDVTTGPAPTACTPAYLCTAGPGYDGPTGLGSPNGVDAFRAS</sequence>
<comment type="caution">
    <text evidence="6">The sequence shown here is derived from an EMBL/GenBank/DDBJ whole genome shotgun (WGS) entry which is preliminary data.</text>
</comment>
<feature type="domain" description="Peptidase S53" evidence="5">
    <location>
        <begin position="60"/>
        <end position="389"/>
    </location>
</feature>
<protein>
    <submittedName>
        <fullName evidence="6">Peptidase S8</fullName>
    </submittedName>
</protein>
<dbReference type="InterPro" id="IPR036852">
    <property type="entry name" value="Peptidase_S8/S53_dom_sf"/>
</dbReference>
<dbReference type="Pfam" id="PF00082">
    <property type="entry name" value="Peptidase_S8"/>
    <property type="match status" value="1"/>
</dbReference>
<dbReference type="InterPro" id="IPR000209">
    <property type="entry name" value="Peptidase_S8/S53_dom"/>
</dbReference>
<dbReference type="Proteomes" id="UP001500897">
    <property type="component" value="Unassembled WGS sequence"/>
</dbReference>
<evidence type="ECO:0000256" key="3">
    <source>
        <dbReference type="ARBA" id="ARBA00022825"/>
    </source>
</evidence>
<keyword evidence="2" id="KW-0378">Hydrolase</keyword>
<dbReference type="PANTHER" id="PTHR14218">
    <property type="entry name" value="PROTEASE S8 TRIPEPTIDYL PEPTIDASE I CLN2"/>
    <property type="match status" value="1"/>
</dbReference>
<dbReference type="RefSeq" id="WP_344556206.1">
    <property type="nucleotide sequence ID" value="NZ_BAAANS010000047.1"/>
</dbReference>
<dbReference type="SUPFAM" id="SSF52743">
    <property type="entry name" value="Subtilisin-like"/>
    <property type="match status" value="1"/>
</dbReference>
<keyword evidence="3" id="KW-0720">Serine protease</keyword>
<feature type="chain" id="PRO_5046145666" evidence="4">
    <location>
        <begin position="25"/>
        <end position="389"/>
    </location>
</feature>
<dbReference type="InterPro" id="IPR050819">
    <property type="entry name" value="Tripeptidyl-peptidase_I"/>
</dbReference>
<keyword evidence="1" id="KW-0645">Protease</keyword>
<evidence type="ECO:0000256" key="1">
    <source>
        <dbReference type="ARBA" id="ARBA00022670"/>
    </source>
</evidence>
<name>A0ABP5J9I3_9ACTN</name>
<reference evidence="7" key="1">
    <citation type="journal article" date="2019" name="Int. J. Syst. Evol. Microbiol.">
        <title>The Global Catalogue of Microorganisms (GCM) 10K type strain sequencing project: providing services to taxonomists for standard genome sequencing and annotation.</title>
        <authorList>
            <consortium name="The Broad Institute Genomics Platform"/>
            <consortium name="The Broad Institute Genome Sequencing Center for Infectious Disease"/>
            <person name="Wu L."/>
            <person name="Ma J."/>
        </authorList>
    </citation>
    <scope>NUCLEOTIDE SEQUENCE [LARGE SCALE GENOMIC DNA]</scope>
    <source>
        <strain evidence="7">JCM 14559</strain>
    </source>
</reference>
<dbReference type="PANTHER" id="PTHR14218:SF15">
    <property type="entry name" value="TRIPEPTIDYL-PEPTIDASE 1"/>
    <property type="match status" value="1"/>
</dbReference>
<keyword evidence="4" id="KW-0732">Signal</keyword>
<evidence type="ECO:0000313" key="7">
    <source>
        <dbReference type="Proteomes" id="UP001500897"/>
    </source>
</evidence>
<proteinExistence type="predicted"/>
<evidence type="ECO:0000259" key="5">
    <source>
        <dbReference type="PROSITE" id="PS51695"/>
    </source>
</evidence>
<dbReference type="EMBL" id="BAAANS010000047">
    <property type="protein sequence ID" value="GAA2113936.1"/>
    <property type="molecule type" value="Genomic_DNA"/>
</dbReference>
<gene>
    <name evidence="6" type="ORF">GCM10009759_57840</name>
</gene>
<evidence type="ECO:0000313" key="6">
    <source>
        <dbReference type="EMBL" id="GAA2113936.1"/>
    </source>
</evidence>
<dbReference type="PROSITE" id="PS00138">
    <property type="entry name" value="SUBTILASE_SER"/>
    <property type="match status" value="1"/>
</dbReference>
<accession>A0ABP5J9I3</accession>
<evidence type="ECO:0000256" key="2">
    <source>
        <dbReference type="ARBA" id="ARBA00022801"/>
    </source>
</evidence>
<dbReference type="PROSITE" id="PS51695">
    <property type="entry name" value="SEDOLISIN"/>
    <property type="match status" value="1"/>
</dbReference>
<dbReference type="Gene3D" id="3.40.50.200">
    <property type="entry name" value="Peptidase S8/S53 domain"/>
    <property type="match status" value="1"/>
</dbReference>
<dbReference type="CDD" id="cd04056">
    <property type="entry name" value="Peptidases_S53"/>
    <property type="match status" value="1"/>
</dbReference>
<dbReference type="InterPro" id="IPR023828">
    <property type="entry name" value="Peptidase_S8_Ser-AS"/>
</dbReference>
<evidence type="ECO:0000256" key="4">
    <source>
        <dbReference type="SAM" id="SignalP"/>
    </source>
</evidence>
<dbReference type="InterPro" id="IPR030400">
    <property type="entry name" value="Sedolisin_dom"/>
</dbReference>